<protein>
    <recommendedName>
        <fullName evidence="2">phosphoribosylglycinamide formyltransferase 1</fullName>
        <ecNumber evidence="2">2.1.2.2</ecNumber>
    </recommendedName>
    <alternativeName>
        <fullName evidence="7">5'-phosphoribosylglycinamide transformylase</fullName>
    </alternativeName>
    <alternativeName>
        <fullName evidence="6">GAR transformylase</fullName>
    </alternativeName>
</protein>
<sequence length="235" mass="25076">MHCVVQTSGPSNPAPPVVAAQPLPKKKLAVFVSGGGSNFKAIQAAISEGAVHGDVAVVVSNAPSCGGAEFARAHGIPVITYPAPKADPAAGLSADQLVQQLTQDFQVDYVILAGYLKLIPSQLCRAFRRRILNIHPGLLPSFGGKGYYGIKVHQAVISSGARFSGPTIHFVDEEYDTGPILAQAVVPVYPTDRAEQLAARVLRQEHQLYPRCVAALCDDRVTWRDDGIPIMWSAE</sequence>
<dbReference type="GO" id="GO:0006189">
    <property type="term" value="P:'de novo' IMP biosynthetic process"/>
    <property type="evidence" value="ECO:0007669"/>
    <property type="project" value="UniProtKB-UniPathway"/>
</dbReference>
<dbReference type="GO" id="GO:0004644">
    <property type="term" value="F:phosphoribosylglycinamide formyltransferase activity"/>
    <property type="evidence" value="ECO:0007669"/>
    <property type="project" value="UniProtKB-EC"/>
</dbReference>
<dbReference type="Proteomes" id="UP000239899">
    <property type="component" value="Unassembled WGS sequence"/>
</dbReference>
<comment type="similarity">
    <text evidence="5">Belongs to the GART family.</text>
</comment>
<keyword evidence="3" id="KW-0808">Transferase</keyword>
<evidence type="ECO:0000313" key="10">
    <source>
        <dbReference type="EMBL" id="PRW60363.1"/>
    </source>
</evidence>
<accession>A0A2P6U216</accession>
<dbReference type="InterPro" id="IPR036477">
    <property type="entry name" value="Formyl_transf_N_sf"/>
</dbReference>
<dbReference type="PROSITE" id="PS00373">
    <property type="entry name" value="GART"/>
    <property type="match status" value="1"/>
</dbReference>
<keyword evidence="11" id="KW-1185">Reference proteome</keyword>
<reference evidence="10 11" key="1">
    <citation type="journal article" date="2018" name="Plant J.">
        <title>Genome sequences of Chlorella sorokiniana UTEX 1602 and Micractinium conductrix SAG 241.80: implications to maltose excretion by a green alga.</title>
        <authorList>
            <person name="Arriola M.B."/>
            <person name="Velmurugan N."/>
            <person name="Zhang Y."/>
            <person name="Plunkett M.H."/>
            <person name="Hondzo H."/>
            <person name="Barney B.M."/>
        </authorList>
    </citation>
    <scope>NUCLEOTIDE SEQUENCE [LARGE SCALE GENOMIC DNA]</scope>
    <source>
        <strain evidence="11">UTEX 1602</strain>
    </source>
</reference>
<dbReference type="Gene3D" id="3.40.50.170">
    <property type="entry name" value="Formyl transferase, N-terminal domain"/>
    <property type="match status" value="1"/>
</dbReference>
<dbReference type="UniPathway" id="UPA00074">
    <property type="reaction ID" value="UER00126"/>
</dbReference>
<dbReference type="SUPFAM" id="SSF53328">
    <property type="entry name" value="Formyltransferase"/>
    <property type="match status" value="1"/>
</dbReference>
<dbReference type="AlphaFoldDB" id="A0A2P6U216"/>
<dbReference type="EMBL" id="LHPG02000002">
    <property type="protein sequence ID" value="PRW60363.1"/>
    <property type="molecule type" value="Genomic_DNA"/>
</dbReference>
<gene>
    <name evidence="10" type="ORF">C2E21_0730</name>
</gene>
<evidence type="ECO:0000256" key="4">
    <source>
        <dbReference type="ARBA" id="ARBA00022755"/>
    </source>
</evidence>
<name>A0A2P6U216_CHLSO</name>
<dbReference type="InterPro" id="IPR004607">
    <property type="entry name" value="GART"/>
</dbReference>
<comment type="pathway">
    <text evidence="1">Purine metabolism; IMP biosynthesis via de novo pathway; N(2)-formyl-N(1)-(5-phospho-D-ribosyl)glycinamide from N(1)-(5-phospho-D-ribosyl)glycinamide (10-formyl THF route): step 1/1.</text>
</comment>
<dbReference type="HAMAP" id="MF_01930">
    <property type="entry name" value="PurN"/>
    <property type="match status" value="1"/>
</dbReference>
<comment type="catalytic activity">
    <reaction evidence="8">
        <text>N(1)-(5-phospho-beta-D-ribosyl)glycinamide + (6R)-10-formyltetrahydrofolate = N(2)-formyl-N(1)-(5-phospho-beta-D-ribosyl)glycinamide + (6S)-5,6,7,8-tetrahydrofolate + H(+)</text>
        <dbReference type="Rhea" id="RHEA:15053"/>
        <dbReference type="ChEBI" id="CHEBI:15378"/>
        <dbReference type="ChEBI" id="CHEBI:57453"/>
        <dbReference type="ChEBI" id="CHEBI:143788"/>
        <dbReference type="ChEBI" id="CHEBI:147286"/>
        <dbReference type="ChEBI" id="CHEBI:195366"/>
        <dbReference type="EC" id="2.1.2.2"/>
    </reaction>
</comment>
<organism evidence="10 11">
    <name type="scientific">Chlorella sorokiniana</name>
    <name type="common">Freshwater green alga</name>
    <dbReference type="NCBI Taxonomy" id="3076"/>
    <lineage>
        <taxon>Eukaryota</taxon>
        <taxon>Viridiplantae</taxon>
        <taxon>Chlorophyta</taxon>
        <taxon>core chlorophytes</taxon>
        <taxon>Trebouxiophyceae</taxon>
        <taxon>Chlorellales</taxon>
        <taxon>Chlorellaceae</taxon>
        <taxon>Chlorella clade</taxon>
        <taxon>Chlorella</taxon>
    </lineage>
</organism>
<feature type="domain" description="Formyl transferase N-terminal" evidence="9">
    <location>
        <begin position="26"/>
        <end position="212"/>
    </location>
</feature>
<dbReference type="PANTHER" id="PTHR43369">
    <property type="entry name" value="PHOSPHORIBOSYLGLYCINAMIDE FORMYLTRANSFERASE"/>
    <property type="match status" value="1"/>
</dbReference>
<evidence type="ECO:0000256" key="5">
    <source>
        <dbReference type="ARBA" id="ARBA00038440"/>
    </source>
</evidence>
<dbReference type="GO" id="GO:0009507">
    <property type="term" value="C:chloroplast"/>
    <property type="evidence" value="ECO:0007669"/>
    <property type="project" value="TreeGrafter"/>
</dbReference>
<comment type="caution">
    <text evidence="10">The sequence shown here is derived from an EMBL/GenBank/DDBJ whole genome shotgun (WGS) entry which is preliminary data.</text>
</comment>
<evidence type="ECO:0000256" key="8">
    <source>
        <dbReference type="ARBA" id="ARBA00047664"/>
    </source>
</evidence>
<evidence type="ECO:0000256" key="1">
    <source>
        <dbReference type="ARBA" id="ARBA00005054"/>
    </source>
</evidence>
<evidence type="ECO:0000256" key="3">
    <source>
        <dbReference type="ARBA" id="ARBA00022679"/>
    </source>
</evidence>
<evidence type="ECO:0000256" key="7">
    <source>
        <dbReference type="ARBA" id="ARBA00041682"/>
    </source>
</evidence>
<dbReference type="CDD" id="cd08645">
    <property type="entry name" value="FMT_core_GART"/>
    <property type="match status" value="1"/>
</dbReference>
<evidence type="ECO:0000313" key="11">
    <source>
        <dbReference type="Proteomes" id="UP000239899"/>
    </source>
</evidence>
<dbReference type="InterPro" id="IPR001555">
    <property type="entry name" value="GART_AS"/>
</dbReference>
<evidence type="ECO:0000256" key="2">
    <source>
        <dbReference type="ARBA" id="ARBA00012254"/>
    </source>
</evidence>
<evidence type="ECO:0000259" key="9">
    <source>
        <dbReference type="Pfam" id="PF00551"/>
    </source>
</evidence>
<dbReference type="PANTHER" id="PTHR43369:SF2">
    <property type="entry name" value="PHOSPHORIBOSYLGLYCINAMIDE FORMYLTRANSFERASE"/>
    <property type="match status" value="1"/>
</dbReference>
<keyword evidence="4" id="KW-0658">Purine biosynthesis</keyword>
<proteinExistence type="inferred from homology"/>
<dbReference type="STRING" id="3076.A0A2P6U216"/>
<evidence type="ECO:0000256" key="6">
    <source>
        <dbReference type="ARBA" id="ARBA00041324"/>
    </source>
</evidence>
<dbReference type="NCBIfam" id="TIGR00639">
    <property type="entry name" value="PurN"/>
    <property type="match status" value="1"/>
</dbReference>
<dbReference type="OrthoDB" id="2018833at2759"/>
<dbReference type="Pfam" id="PF00551">
    <property type="entry name" value="Formyl_trans_N"/>
    <property type="match status" value="1"/>
</dbReference>
<dbReference type="InterPro" id="IPR002376">
    <property type="entry name" value="Formyl_transf_N"/>
</dbReference>
<dbReference type="EC" id="2.1.2.2" evidence="2"/>